<dbReference type="GO" id="GO:0009847">
    <property type="term" value="P:spore germination"/>
    <property type="evidence" value="ECO:0007669"/>
    <property type="project" value="InterPro"/>
</dbReference>
<dbReference type="RefSeq" id="WP_094045681.1">
    <property type="nucleotide sequence ID" value="NZ_CP016893.1"/>
</dbReference>
<dbReference type="InterPro" id="IPR004995">
    <property type="entry name" value="Spore_Ger"/>
</dbReference>
<accession>A0A231VG73</accession>
<evidence type="ECO:0000313" key="5">
    <source>
        <dbReference type="EMBL" id="OXT07167.1"/>
    </source>
</evidence>
<comment type="similarity">
    <text evidence="1">Belongs to the GerABKA family.</text>
</comment>
<dbReference type="Proteomes" id="UP000215301">
    <property type="component" value="Unassembled WGS sequence"/>
</dbReference>
<reference evidence="5 6" key="1">
    <citation type="submission" date="2017-06" db="EMBL/GenBank/DDBJ databases">
        <title>Isolation and characterization of a thermophilic and butanogenic Thermoanaerobacterium thermosaccharolyticum M5 capable of efficient degradation of hemicellulose.</title>
        <authorList>
            <person name="Xin F."/>
            <person name="Jiang Y."/>
        </authorList>
    </citation>
    <scope>NUCLEOTIDE SEQUENCE [LARGE SCALE GENOMIC DNA]</scope>
    <source>
        <strain evidence="5 6">M5</strain>
    </source>
</reference>
<evidence type="ECO:0000256" key="4">
    <source>
        <dbReference type="SAM" id="Phobius"/>
    </source>
</evidence>
<dbReference type="AlphaFoldDB" id="A0A231VG73"/>
<sequence>MLAKGVFLLGLFNKLFKNNKNNKNSNDEYKDVESPKVKENIEENIKYIKDMLKDSDDVIYRDIWVGEEFQHKLELVFVDGLVDKNIINEHVMHSLMLDTRQAKPSIEEIKKNIYEVIKKAAITGGDIKETDDLDKCITSILSGDTALFLDGHPKVVIISSRGWQMRSVTPPETEMVVRGAREGFTETLRVNTALVRRWIRDPKFKIKQMQIGKRSKTDVALLYIDDIVNKDLLSLIKERLQQIDIDGILESGYVEQLIEEDWHSPFPQMLNTERPDKVAASVLEGRIAILIDNSPFALIIPTTLATLFQSPEDYFERWMISSLLRILRFTAAIIALAGPSIYIAFTSYHPGMIPTKLALYIAATRQGVPFPAFMEALIMEATFELLREAGIRLPVPIGQTIGIVGGLIIGQAAVMAGIVSPLMVIVVAVTAVSSFSIPSYSAAIAFRLLRFAFMLFAAVLGLYGIMLGFILMLTHLVVLKSFGLPYLSPFVEVNLSDLADTLIRAPLMMFKRRPATLDTQNKKRMKDLRPEKIESMEIDRRDNNDKKQ</sequence>
<protein>
    <submittedName>
        <fullName evidence="5">Spore germination protein</fullName>
    </submittedName>
</protein>
<keyword evidence="4" id="KW-1133">Transmembrane helix</keyword>
<evidence type="ECO:0000256" key="1">
    <source>
        <dbReference type="ARBA" id="ARBA00005278"/>
    </source>
</evidence>
<dbReference type="PANTHER" id="PTHR22550:SF5">
    <property type="entry name" value="LEUCINE ZIPPER PROTEIN 4"/>
    <property type="match status" value="1"/>
</dbReference>
<dbReference type="PIRSF" id="PIRSF005690">
    <property type="entry name" value="GerBA"/>
    <property type="match status" value="1"/>
</dbReference>
<gene>
    <name evidence="5" type="ORF">CE561_09075</name>
</gene>
<evidence type="ECO:0000256" key="2">
    <source>
        <dbReference type="ARBA" id="ARBA00023136"/>
    </source>
</evidence>
<dbReference type="InterPro" id="IPR050768">
    <property type="entry name" value="UPF0353/GerABKA_families"/>
</dbReference>
<dbReference type="Pfam" id="PF03323">
    <property type="entry name" value="GerA"/>
    <property type="match status" value="1"/>
</dbReference>
<feature type="transmembrane region" description="Helical" evidence="4">
    <location>
        <begin position="453"/>
        <end position="478"/>
    </location>
</feature>
<organism evidence="5 6">
    <name type="scientific">Thermoanaerobacterium thermosaccharolyticum</name>
    <name type="common">Clostridium thermosaccharolyticum</name>
    <dbReference type="NCBI Taxonomy" id="1517"/>
    <lineage>
        <taxon>Bacteria</taxon>
        <taxon>Bacillati</taxon>
        <taxon>Bacillota</taxon>
        <taxon>Clostridia</taxon>
        <taxon>Thermoanaerobacterales</taxon>
        <taxon>Thermoanaerobacteraceae</taxon>
        <taxon>Thermoanaerobacterium</taxon>
    </lineage>
</organism>
<feature type="compositionally biased region" description="Basic and acidic residues" evidence="3">
    <location>
        <begin position="527"/>
        <end position="548"/>
    </location>
</feature>
<proteinExistence type="inferred from homology"/>
<keyword evidence="4" id="KW-0812">Transmembrane</keyword>
<feature type="transmembrane region" description="Helical" evidence="4">
    <location>
        <begin position="400"/>
        <end position="419"/>
    </location>
</feature>
<dbReference type="EMBL" id="NKHD01000024">
    <property type="protein sequence ID" value="OXT07167.1"/>
    <property type="molecule type" value="Genomic_DNA"/>
</dbReference>
<keyword evidence="2 4" id="KW-0472">Membrane</keyword>
<dbReference type="PANTHER" id="PTHR22550">
    <property type="entry name" value="SPORE GERMINATION PROTEIN"/>
    <property type="match status" value="1"/>
</dbReference>
<feature type="transmembrane region" description="Helical" evidence="4">
    <location>
        <begin position="425"/>
        <end position="446"/>
    </location>
</feature>
<evidence type="ECO:0000256" key="3">
    <source>
        <dbReference type="SAM" id="MobiDB-lite"/>
    </source>
</evidence>
<comment type="caution">
    <text evidence="5">The sequence shown here is derived from an EMBL/GenBank/DDBJ whole genome shotgun (WGS) entry which is preliminary data.</text>
</comment>
<dbReference type="GO" id="GO:0016020">
    <property type="term" value="C:membrane"/>
    <property type="evidence" value="ECO:0007669"/>
    <property type="project" value="InterPro"/>
</dbReference>
<name>A0A231VG73_THETR</name>
<feature type="region of interest" description="Disordered" evidence="3">
    <location>
        <begin position="521"/>
        <end position="548"/>
    </location>
</feature>
<evidence type="ECO:0000313" key="6">
    <source>
        <dbReference type="Proteomes" id="UP000215301"/>
    </source>
</evidence>
<feature type="transmembrane region" description="Helical" evidence="4">
    <location>
        <begin position="326"/>
        <end position="345"/>
    </location>
</feature>